<comment type="caution">
    <text evidence="1">The sequence shown here is derived from an EMBL/GenBank/DDBJ whole genome shotgun (WGS) entry which is preliminary data.</text>
</comment>
<name>A0A0A0HIJ4_9RHOB</name>
<gene>
    <name evidence="1" type="ORF">rosmuc_02383</name>
</gene>
<evidence type="ECO:0000313" key="1">
    <source>
        <dbReference type="EMBL" id="KGM87647.1"/>
    </source>
</evidence>
<proteinExistence type="predicted"/>
<protein>
    <recommendedName>
        <fullName evidence="3">PIN domain-containing protein</fullName>
    </recommendedName>
</protein>
<dbReference type="RefSeq" id="WP_245875172.1">
    <property type="nucleotide sequence ID" value="NZ_KN293980.1"/>
</dbReference>
<evidence type="ECO:0000313" key="2">
    <source>
        <dbReference type="Proteomes" id="UP000030021"/>
    </source>
</evidence>
<dbReference type="PATRIC" id="fig|1288298.3.peg.2394"/>
<organism evidence="1 2">
    <name type="scientific">Roseovarius mucosus DSM 17069</name>
    <dbReference type="NCBI Taxonomy" id="1288298"/>
    <lineage>
        <taxon>Bacteria</taxon>
        <taxon>Pseudomonadati</taxon>
        <taxon>Pseudomonadota</taxon>
        <taxon>Alphaproteobacteria</taxon>
        <taxon>Rhodobacterales</taxon>
        <taxon>Roseobacteraceae</taxon>
        <taxon>Roseovarius</taxon>
    </lineage>
</organism>
<dbReference type="STRING" id="215743.ROSMUCSMR3_03070"/>
<accession>A0A0A0HIJ4</accession>
<reference evidence="1 2" key="1">
    <citation type="submission" date="2013-01" db="EMBL/GenBank/DDBJ databases">
        <authorList>
            <person name="Fiebig A."/>
            <person name="Goeker M."/>
            <person name="Klenk H.-P.P."/>
        </authorList>
    </citation>
    <scope>NUCLEOTIDE SEQUENCE [LARGE SCALE GENOMIC DNA]</scope>
    <source>
        <strain evidence="1 2">DSM 17069</strain>
    </source>
</reference>
<dbReference type="Gene3D" id="3.40.50.2300">
    <property type="match status" value="1"/>
</dbReference>
<evidence type="ECO:0008006" key="3">
    <source>
        <dbReference type="Google" id="ProtNLM"/>
    </source>
</evidence>
<dbReference type="Proteomes" id="UP000030021">
    <property type="component" value="Unassembled WGS sequence"/>
</dbReference>
<dbReference type="eggNOG" id="ENOG5033FTS">
    <property type="taxonomic scope" value="Bacteria"/>
</dbReference>
<dbReference type="EMBL" id="AONH01000013">
    <property type="protein sequence ID" value="KGM87647.1"/>
    <property type="molecule type" value="Genomic_DNA"/>
</dbReference>
<dbReference type="AlphaFoldDB" id="A0A0A0HIJ4"/>
<sequence length="131" mass="14467">MKEPLMPYDETTQPEPPVYIVLDSNILIAEDLCGALQAVGPCRVLNVPHPDELIRVLDGEARISAAFLEMRYDQVVEAALDRALARRGARIVLTMGEDDEIKVAKQGWAMLVRPFTDDMVRGVLPPLVKGA</sequence>
<dbReference type="HOGENOM" id="CLU_1926016_0_0_5"/>